<reference evidence="6 7" key="1">
    <citation type="submission" date="2019-06" db="EMBL/GenBank/DDBJ databases">
        <title>Sequencing the genomes of 1000 actinobacteria strains.</title>
        <authorList>
            <person name="Klenk H.-P."/>
        </authorList>
    </citation>
    <scope>NUCLEOTIDE SEQUENCE [LARGE SCALE GENOMIC DNA]</scope>
    <source>
        <strain evidence="6 7">DSM 45928</strain>
    </source>
</reference>
<evidence type="ECO:0000259" key="5">
    <source>
        <dbReference type="Pfam" id="PF01926"/>
    </source>
</evidence>
<keyword evidence="4" id="KW-0472">Membrane</keyword>
<evidence type="ECO:0000256" key="3">
    <source>
        <dbReference type="ARBA" id="ARBA00022989"/>
    </source>
</evidence>
<dbReference type="Pfam" id="PF05128">
    <property type="entry name" value="DUF697"/>
    <property type="match status" value="1"/>
</dbReference>
<evidence type="ECO:0000256" key="1">
    <source>
        <dbReference type="ARBA" id="ARBA00004141"/>
    </source>
</evidence>
<dbReference type="SUPFAM" id="SSF52540">
    <property type="entry name" value="P-loop containing nucleoside triphosphate hydrolases"/>
    <property type="match status" value="1"/>
</dbReference>
<feature type="domain" description="G" evidence="5">
    <location>
        <begin position="32"/>
        <end position="151"/>
    </location>
</feature>
<dbReference type="Pfam" id="PF01926">
    <property type="entry name" value="MMR_HSR1"/>
    <property type="match status" value="1"/>
</dbReference>
<comment type="caution">
    <text evidence="6">The sequence shown here is derived from an EMBL/GenBank/DDBJ whole genome shotgun (WGS) entry which is preliminary data.</text>
</comment>
<dbReference type="Proteomes" id="UP000317043">
    <property type="component" value="Unassembled WGS sequence"/>
</dbReference>
<gene>
    <name evidence="6" type="ORF">FB566_0549</name>
</gene>
<dbReference type="GO" id="GO:0016020">
    <property type="term" value="C:membrane"/>
    <property type="evidence" value="ECO:0007669"/>
    <property type="project" value="UniProtKB-SubCell"/>
</dbReference>
<dbReference type="RefSeq" id="WP_170183114.1">
    <property type="nucleotide sequence ID" value="NZ_JBHTGS010000002.1"/>
</dbReference>
<keyword evidence="2" id="KW-0812">Transmembrane</keyword>
<sequence>MTDRATPDFDGIRQRFTEEINQARLELGTVNIAVFGNTGVGKSTLLNAVFGQDLAATGTGNSVTAHIQYHGGAPEPLGIYDTPGFETGGSESSLLTEIDQVFADNHRKPLSEQIHVVWFVENSQTHRFVDSQETIVRKLASFGVPVMLILTRVRLTPSGEPARAARELVTAINQRDLPTSPRGTVFLVNALPDPEFGDPGHGLTQLLNATFAAIPDQLHEALVAAQRLDLVRKRQAAAKIVNRFALTSGAAGATPIPIADLVLVTGSLTRMFARISAAYGIPFKKKQLARLAAAVLVTGGATTATSSMVLRASGKQLAKLAGTQTAKLGGRLVPVANVVVAAAAGTGSALIAKAAGHAWSRVCEYMLKHPDTDALVNDEVLGLFQRHFAERGGPPTEAITADTDKP</sequence>
<dbReference type="InterPro" id="IPR027417">
    <property type="entry name" value="P-loop_NTPase"/>
</dbReference>
<evidence type="ECO:0000256" key="4">
    <source>
        <dbReference type="ARBA" id="ARBA00023136"/>
    </source>
</evidence>
<comment type="subcellular location">
    <subcellularLocation>
        <location evidence="1">Membrane</location>
        <topology evidence="1">Multi-pass membrane protein</topology>
    </subcellularLocation>
</comment>
<dbReference type="GO" id="GO:0005525">
    <property type="term" value="F:GTP binding"/>
    <property type="evidence" value="ECO:0007669"/>
    <property type="project" value="InterPro"/>
</dbReference>
<evidence type="ECO:0000313" key="6">
    <source>
        <dbReference type="EMBL" id="TQL75057.1"/>
    </source>
</evidence>
<dbReference type="AlphaFoldDB" id="A0A543AR46"/>
<dbReference type="EMBL" id="VFOW01000001">
    <property type="protein sequence ID" value="TQL75057.1"/>
    <property type="molecule type" value="Genomic_DNA"/>
</dbReference>
<keyword evidence="7" id="KW-1185">Reference proteome</keyword>
<dbReference type="InterPro" id="IPR006073">
    <property type="entry name" value="GTP-bd"/>
</dbReference>
<name>A0A543AR46_9ACTN</name>
<dbReference type="InParanoid" id="A0A543AR46"/>
<accession>A0A543AR46</accession>
<dbReference type="Gene3D" id="3.40.50.300">
    <property type="entry name" value="P-loop containing nucleotide triphosphate hydrolases"/>
    <property type="match status" value="1"/>
</dbReference>
<dbReference type="InterPro" id="IPR021147">
    <property type="entry name" value="DUF697"/>
</dbReference>
<keyword evidence="3" id="KW-1133">Transmembrane helix</keyword>
<protein>
    <submittedName>
        <fullName evidence="6">Uncharacterized protein DUF697</fullName>
    </submittedName>
</protein>
<evidence type="ECO:0000256" key="2">
    <source>
        <dbReference type="ARBA" id="ARBA00022692"/>
    </source>
</evidence>
<evidence type="ECO:0000313" key="7">
    <source>
        <dbReference type="Proteomes" id="UP000317043"/>
    </source>
</evidence>
<proteinExistence type="predicted"/>
<organism evidence="6 7">
    <name type="scientific">Stackebrandtia endophytica</name>
    <dbReference type="NCBI Taxonomy" id="1496996"/>
    <lineage>
        <taxon>Bacteria</taxon>
        <taxon>Bacillati</taxon>
        <taxon>Actinomycetota</taxon>
        <taxon>Actinomycetes</taxon>
        <taxon>Glycomycetales</taxon>
        <taxon>Glycomycetaceae</taxon>
        <taxon>Stackebrandtia</taxon>
    </lineage>
</organism>